<keyword evidence="4" id="KW-0238">DNA-binding</keyword>
<comment type="function">
    <text evidence="1">Required for the transposition of the insertion element.</text>
</comment>
<keyword evidence="7" id="KW-1185">Reference proteome</keyword>
<reference evidence="6 7" key="1">
    <citation type="submission" date="2023-04" db="EMBL/GenBank/DDBJ databases">
        <title>Australian commercial rhizobial inoculants.</title>
        <authorList>
            <person name="Kohlmeier M.G."/>
            <person name="O'Hara G.W."/>
            <person name="Colombi E."/>
            <person name="Ramsay J.P."/>
            <person name="Terpolilli J."/>
        </authorList>
    </citation>
    <scope>NUCLEOTIDE SEQUENCE [LARGE SCALE GENOMIC DNA]</scope>
    <source>
        <strain evidence="6 7">CB627</strain>
    </source>
</reference>
<evidence type="ECO:0000256" key="5">
    <source>
        <dbReference type="ARBA" id="ARBA00023172"/>
    </source>
</evidence>
<sequence>MACRCGGKYPKLTGWVEGDIETSTYFRLLPVPRKQMNSTNMLERLNEKIRWRIYVVRIFAIAESLPWGWCER</sequence>
<accession>A0ABY8JBP7</accession>
<evidence type="ECO:0000313" key="7">
    <source>
        <dbReference type="Proteomes" id="UP001221546"/>
    </source>
</evidence>
<dbReference type="Pfam" id="PF00872">
    <property type="entry name" value="Transposase_mut"/>
    <property type="match status" value="1"/>
</dbReference>
<proteinExistence type="inferred from homology"/>
<comment type="similarity">
    <text evidence="2">Belongs to the transposase mutator family.</text>
</comment>
<keyword evidence="5" id="KW-0233">DNA recombination</keyword>
<evidence type="ECO:0000313" key="6">
    <source>
        <dbReference type="EMBL" id="WFU62543.1"/>
    </source>
</evidence>
<keyword evidence="3" id="KW-0815">Transposition</keyword>
<evidence type="ECO:0000256" key="3">
    <source>
        <dbReference type="ARBA" id="ARBA00022578"/>
    </source>
</evidence>
<evidence type="ECO:0000256" key="2">
    <source>
        <dbReference type="ARBA" id="ARBA00010961"/>
    </source>
</evidence>
<organism evidence="6 7">
    <name type="scientific">Bradyrhizobium brasilense</name>
    <dbReference type="NCBI Taxonomy" id="1419277"/>
    <lineage>
        <taxon>Bacteria</taxon>
        <taxon>Pseudomonadati</taxon>
        <taxon>Pseudomonadota</taxon>
        <taxon>Alphaproteobacteria</taxon>
        <taxon>Hyphomicrobiales</taxon>
        <taxon>Nitrobacteraceae</taxon>
        <taxon>Bradyrhizobium</taxon>
    </lineage>
</organism>
<dbReference type="RefSeq" id="WP_310885210.1">
    <property type="nucleotide sequence ID" value="NZ_CP121646.1"/>
</dbReference>
<dbReference type="EMBL" id="CP121646">
    <property type="protein sequence ID" value="WFU62543.1"/>
    <property type="molecule type" value="Genomic_DNA"/>
</dbReference>
<evidence type="ECO:0000256" key="1">
    <source>
        <dbReference type="ARBA" id="ARBA00002190"/>
    </source>
</evidence>
<dbReference type="Proteomes" id="UP001221546">
    <property type="component" value="Chromosome"/>
</dbReference>
<dbReference type="InterPro" id="IPR001207">
    <property type="entry name" value="Transposase_mutator"/>
</dbReference>
<protein>
    <submittedName>
        <fullName evidence="6">Transposase</fullName>
    </submittedName>
</protein>
<gene>
    <name evidence="6" type="ORF">QA636_34475</name>
</gene>
<name>A0ABY8JBP7_9BRAD</name>
<evidence type="ECO:0000256" key="4">
    <source>
        <dbReference type="ARBA" id="ARBA00023125"/>
    </source>
</evidence>